<dbReference type="SUPFAM" id="SSF47384">
    <property type="entry name" value="Homodimeric domain of signal transducing histidine kinase"/>
    <property type="match status" value="1"/>
</dbReference>
<evidence type="ECO:0000256" key="4">
    <source>
        <dbReference type="ARBA" id="ARBA00022679"/>
    </source>
</evidence>
<evidence type="ECO:0000259" key="9">
    <source>
        <dbReference type="PROSITE" id="PS50113"/>
    </source>
</evidence>
<dbReference type="InterPro" id="IPR050736">
    <property type="entry name" value="Sensor_HK_Regulatory"/>
</dbReference>
<dbReference type="InterPro" id="IPR000014">
    <property type="entry name" value="PAS"/>
</dbReference>
<accession>A0A5K7S3P6</accession>
<dbReference type="Gene3D" id="3.30.450.20">
    <property type="entry name" value="PAS domain"/>
    <property type="match status" value="2"/>
</dbReference>
<feature type="domain" description="Histidine kinase" evidence="7">
    <location>
        <begin position="283"/>
        <end position="500"/>
    </location>
</feature>
<dbReference type="SUPFAM" id="SSF55874">
    <property type="entry name" value="ATPase domain of HSP90 chaperone/DNA topoisomerase II/histidine kinase"/>
    <property type="match status" value="1"/>
</dbReference>
<protein>
    <recommendedName>
        <fullName evidence="2">histidine kinase</fullName>
        <ecNumber evidence="2">2.7.13.3</ecNumber>
    </recommendedName>
</protein>
<dbReference type="InterPro" id="IPR036890">
    <property type="entry name" value="HATPase_C_sf"/>
</dbReference>
<evidence type="ECO:0000259" key="7">
    <source>
        <dbReference type="PROSITE" id="PS50109"/>
    </source>
</evidence>
<evidence type="ECO:0000256" key="5">
    <source>
        <dbReference type="ARBA" id="ARBA00022777"/>
    </source>
</evidence>
<dbReference type="CDD" id="cd00130">
    <property type="entry name" value="PAS"/>
    <property type="match status" value="2"/>
</dbReference>
<evidence type="ECO:0000256" key="1">
    <source>
        <dbReference type="ARBA" id="ARBA00000085"/>
    </source>
</evidence>
<feature type="domain" description="PAC" evidence="9">
    <location>
        <begin position="91"/>
        <end position="143"/>
    </location>
</feature>
<evidence type="ECO:0000313" key="10">
    <source>
        <dbReference type="EMBL" id="BBE16119.1"/>
    </source>
</evidence>
<feature type="domain" description="PAS" evidence="8">
    <location>
        <begin position="140"/>
        <end position="185"/>
    </location>
</feature>
<dbReference type="Gene3D" id="1.10.287.130">
    <property type="match status" value="1"/>
</dbReference>
<dbReference type="InterPro" id="IPR036097">
    <property type="entry name" value="HisK_dim/P_sf"/>
</dbReference>
<dbReference type="PROSITE" id="PS50113">
    <property type="entry name" value="PAC"/>
    <property type="match status" value="2"/>
</dbReference>
<evidence type="ECO:0000259" key="8">
    <source>
        <dbReference type="PROSITE" id="PS50112"/>
    </source>
</evidence>
<proteinExistence type="predicted"/>
<dbReference type="InterPro" id="IPR004358">
    <property type="entry name" value="Sig_transdc_His_kin-like_C"/>
</dbReference>
<keyword evidence="11" id="KW-1185">Reference proteome</keyword>
<evidence type="ECO:0000256" key="3">
    <source>
        <dbReference type="ARBA" id="ARBA00022553"/>
    </source>
</evidence>
<dbReference type="Pfam" id="PF02518">
    <property type="entry name" value="HATPase_c"/>
    <property type="match status" value="1"/>
</dbReference>
<dbReference type="RefSeq" id="WP_318349221.1">
    <property type="nucleotide sequence ID" value="NZ_AP018694.1"/>
</dbReference>
<dbReference type="AlphaFoldDB" id="A0A5K7S3P6"/>
<dbReference type="InterPro" id="IPR001610">
    <property type="entry name" value="PAC"/>
</dbReference>
<organism evidence="10 11">
    <name type="scientific">Aquipluma nitroreducens</name>
    <dbReference type="NCBI Taxonomy" id="2010828"/>
    <lineage>
        <taxon>Bacteria</taxon>
        <taxon>Pseudomonadati</taxon>
        <taxon>Bacteroidota</taxon>
        <taxon>Bacteroidia</taxon>
        <taxon>Marinilabiliales</taxon>
        <taxon>Prolixibacteraceae</taxon>
        <taxon>Aquipluma</taxon>
    </lineage>
</organism>
<dbReference type="Pfam" id="PF13426">
    <property type="entry name" value="PAS_9"/>
    <property type="match status" value="1"/>
</dbReference>
<dbReference type="PROSITE" id="PS50112">
    <property type="entry name" value="PAS"/>
    <property type="match status" value="1"/>
</dbReference>
<dbReference type="KEGG" id="anf:AQPE_0256"/>
<comment type="catalytic activity">
    <reaction evidence="1">
        <text>ATP + protein L-histidine = ADP + protein N-phospho-L-histidine.</text>
        <dbReference type="EC" id="2.7.13.3"/>
    </reaction>
</comment>
<gene>
    <name evidence="10" type="ORF">AQPE_0256</name>
</gene>
<dbReference type="InterPro" id="IPR035965">
    <property type="entry name" value="PAS-like_dom_sf"/>
</dbReference>
<evidence type="ECO:0000256" key="6">
    <source>
        <dbReference type="ARBA" id="ARBA00023012"/>
    </source>
</evidence>
<dbReference type="EC" id="2.7.13.3" evidence="2"/>
<keyword evidence="4" id="KW-0808">Transferase</keyword>
<dbReference type="Proteomes" id="UP001193389">
    <property type="component" value="Chromosome"/>
</dbReference>
<dbReference type="InterPro" id="IPR013656">
    <property type="entry name" value="PAS_4"/>
</dbReference>
<evidence type="ECO:0000313" key="11">
    <source>
        <dbReference type="Proteomes" id="UP001193389"/>
    </source>
</evidence>
<feature type="domain" description="PAC" evidence="9">
    <location>
        <begin position="213"/>
        <end position="265"/>
    </location>
</feature>
<dbReference type="InterPro" id="IPR000700">
    <property type="entry name" value="PAS-assoc_C"/>
</dbReference>
<dbReference type="NCBIfam" id="TIGR00229">
    <property type="entry name" value="sensory_box"/>
    <property type="match status" value="2"/>
</dbReference>
<dbReference type="SMART" id="SM00387">
    <property type="entry name" value="HATPase_c"/>
    <property type="match status" value="1"/>
</dbReference>
<reference evidence="10" key="1">
    <citation type="journal article" date="2020" name="Int. J. Syst. Evol. Microbiol.">
        <title>Aquipluma nitroreducens gen. nov. sp. nov., a novel facultatively anaerobic bacterium isolated from a freshwater lake.</title>
        <authorList>
            <person name="Watanabe M."/>
            <person name="Kojima H."/>
            <person name="Fukui M."/>
        </authorList>
    </citation>
    <scope>NUCLEOTIDE SEQUENCE</scope>
    <source>
        <strain evidence="10">MeG22</strain>
    </source>
</reference>
<dbReference type="GO" id="GO:0000155">
    <property type="term" value="F:phosphorelay sensor kinase activity"/>
    <property type="evidence" value="ECO:0007669"/>
    <property type="project" value="InterPro"/>
</dbReference>
<dbReference type="InterPro" id="IPR003594">
    <property type="entry name" value="HATPase_dom"/>
</dbReference>
<dbReference type="PANTHER" id="PTHR43711">
    <property type="entry name" value="TWO-COMPONENT HISTIDINE KINASE"/>
    <property type="match status" value="1"/>
</dbReference>
<dbReference type="SUPFAM" id="SSF55785">
    <property type="entry name" value="PYP-like sensor domain (PAS domain)"/>
    <property type="match status" value="2"/>
</dbReference>
<dbReference type="SMART" id="SM00091">
    <property type="entry name" value="PAS"/>
    <property type="match status" value="2"/>
</dbReference>
<dbReference type="CDD" id="cd16922">
    <property type="entry name" value="HATPase_EvgS-ArcB-TorS-like"/>
    <property type="match status" value="1"/>
</dbReference>
<keyword evidence="6" id="KW-0902">Two-component regulatory system</keyword>
<dbReference type="CDD" id="cd00082">
    <property type="entry name" value="HisKA"/>
    <property type="match status" value="1"/>
</dbReference>
<dbReference type="InterPro" id="IPR003661">
    <property type="entry name" value="HisK_dim/P_dom"/>
</dbReference>
<evidence type="ECO:0000256" key="2">
    <source>
        <dbReference type="ARBA" id="ARBA00012438"/>
    </source>
</evidence>
<sequence>MTKNQFKSAQGGQFDRILQLRTLIDNIPDPIYVKDTVGRKTVANIADVLNIGRSNESDVLGKTDLELFEGEIGERGFSDDSTIFQTGEAIINREEKFIDKNGHEHWLLTSKIPIFNDQGGMTGLVGIGREITEIKNAGNQIRKLSKSIEQSPSTIIITDTQGQIEYVNPKFIEITGYDAEEVIGKKPSILKSGQMSLEFYQQLWNTISSGEVWRGEFLNRKKNGELYWEWATMTSIKDETGTITNYIAIKEDISLRKKIEADLIIAKNKAEESDRLKSAFLANMSHEVRTPLNSIIGFSELLADPDFEEDNKREFIQHIISNGNNLLTIISDIMDISKLEAGELKIYSKPVNVYDFISNIKNQITYQSGIKGLDFEANIPDARDISIFVDPDRLRQIINNLISNAIKFTAKGGIEIGYQLSGEMVEFYVKDTGIGIPLEYHDKIFERFRQVEDERTRKYGGNGLGLAITKNLVELMGENIWLKTKEGQETIFYFTIPKHTN</sequence>
<dbReference type="PRINTS" id="PR00344">
    <property type="entry name" value="BCTRLSENSOR"/>
</dbReference>
<dbReference type="Pfam" id="PF00512">
    <property type="entry name" value="HisKA"/>
    <property type="match status" value="1"/>
</dbReference>
<dbReference type="PROSITE" id="PS50109">
    <property type="entry name" value="HIS_KIN"/>
    <property type="match status" value="1"/>
</dbReference>
<dbReference type="EMBL" id="AP018694">
    <property type="protein sequence ID" value="BBE16119.1"/>
    <property type="molecule type" value="Genomic_DNA"/>
</dbReference>
<dbReference type="PANTHER" id="PTHR43711:SF31">
    <property type="entry name" value="HISTIDINE KINASE"/>
    <property type="match status" value="1"/>
</dbReference>
<dbReference type="Gene3D" id="3.30.565.10">
    <property type="entry name" value="Histidine kinase-like ATPase, C-terminal domain"/>
    <property type="match status" value="1"/>
</dbReference>
<dbReference type="SMART" id="SM00086">
    <property type="entry name" value="PAC"/>
    <property type="match status" value="2"/>
</dbReference>
<name>A0A5K7S3P6_9BACT</name>
<dbReference type="Pfam" id="PF08448">
    <property type="entry name" value="PAS_4"/>
    <property type="match status" value="1"/>
</dbReference>
<dbReference type="SMART" id="SM00388">
    <property type="entry name" value="HisKA"/>
    <property type="match status" value="1"/>
</dbReference>
<keyword evidence="3" id="KW-0597">Phosphoprotein</keyword>
<keyword evidence="5" id="KW-0418">Kinase</keyword>
<dbReference type="FunFam" id="3.30.565.10:FF:000010">
    <property type="entry name" value="Sensor histidine kinase RcsC"/>
    <property type="match status" value="1"/>
</dbReference>
<dbReference type="InterPro" id="IPR005467">
    <property type="entry name" value="His_kinase_dom"/>
</dbReference>